<reference evidence="2 3" key="1">
    <citation type="submission" date="2023-09" db="EMBL/GenBank/DDBJ databases">
        <title>Pangenome analysis of Batrachochytrium dendrobatidis and related Chytrids.</title>
        <authorList>
            <person name="Yacoub M.N."/>
            <person name="Stajich J.E."/>
            <person name="James T.Y."/>
        </authorList>
    </citation>
    <scope>NUCLEOTIDE SEQUENCE [LARGE SCALE GENOMIC DNA]</scope>
    <source>
        <strain evidence="2 3">JEL0888</strain>
    </source>
</reference>
<comment type="similarity">
    <text evidence="1">Belongs to the BolA/IbaG family.</text>
</comment>
<gene>
    <name evidence="2" type="ORF">HK105_201235</name>
</gene>
<dbReference type="InterPro" id="IPR036065">
    <property type="entry name" value="BolA-like_sf"/>
</dbReference>
<dbReference type="InterPro" id="IPR045115">
    <property type="entry name" value="BOL2"/>
</dbReference>
<dbReference type="PANTHER" id="PTHR12735">
    <property type="entry name" value="BOLA-LIKE PROTEIN-RELATED"/>
    <property type="match status" value="1"/>
</dbReference>
<proteinExistence type="inferred from homology"/>
<sequence>MPVSRDRLVELLSVVHRRCRGPITDTSDGCGQSFEVVIVSTAFEGKSLLQRHRLVNDAAKAEIAQIHAFSQKTYTPEQWAAQQAASQ</sequence>
<dbReference type="InterPro" id="IPR002634">
    <property type="entry name" value="BolA"/>
</dbReference>
<evidence type="ECO:0008006" key="4">
    <source>
        <dbReference type="Google" id="ProtNLM"/>
    </source>
</evidence>
<accession>A0ABR4NHG0</accession>
<comment type="caution">
    <text evidence="2">The sequence shown here is derived from an EMBL/GenBank/DDBJ whole genome shotgun (WGS) entry which is preliminary data.</text>
</comment>
<name>A0ABR4NHG0_9FUNG</name>
<dbReference type="SUPFAM" id="SSF82657">
    <property type="entry name" value="BolA-like"/>
    <property type="match status" value="1"/>
</dbReference>
<evidence type="ECO:0000256" key="1">
    <source>
        <dbReference type="RuleBase" id="RU003860"/>
    </source>
</evidence>
<dbReference type="PANTHER" id="PTHR12735:SF27">
    <property type="entry name" value="BOLA-LIKE PROTEIN 2"/>
    <property type="match status" value="1"/>
</dbReference>
<keyword evidence="3" id="KW-1185">Reference proteome</keyword>
<protein>
    <recommendedName>
        <fullName evidence="4">BolA-like protein</fullName>
    </recommendedName>
</protein>
<dbReference type="Pfam" id="PF01722">
    <property type="entry name" value="BolA"/>
    <property type="match status" value="1"/>
</dbReference>
<evidence type="ECO:0000313" key="2">
    <source>
        <dbReference type="EMBL" id="KAL2918965.1"/>
    </source>
</evidence>
<dbReference type="Gene3D" id="3.30.300.90">
    <property type="entry name" value="BolA-like"/>
    <property type="match status" value="1"/>
</dbReference>
<dbReference type="Proteomes" id="UP001527925">
    <property type="component" value="Unassembled WGS sequence"/>
</dbReference>
<dbReference type="EMBL" id="JADGIZ020000004">
    <property type="protein sequence ID" value="KAL2918965.1"/>
    <property type="molecule type" value="Genomic_DNA"/>
</dbReference>
<organism evidence="2 3">
    <name type="scientific">Polyrhizophydium stewartii</name>
    <dbReference type="NCBI Taxonomy" id="2732419"/>
    <lineage>
        <taxon>Eukaryota</taxon>
        <taxon>Fungi</taxon>
        <taxon>Fungi incertae sedis</taxon>
        <taxon>Chytridiomycota</taxon>
        <taxon>Chytridiomycota incertae sedis</taxon>
        <taxon>Chytridiomycetes</taxon>
        <taxon>Rhizophydiales</taxon>
        <taxon>Rhizophydiales incertae sedis</taxon>
        <taxon>Polyrhizophydium</taxon>
    </lineage>
</organism>
<evidence type="ECO:0000313" key="3">
    <source>
        <dbReference type="Proteomes" id="UP001527925"/>
    </source>
</evidence>